<evidence type="ECO:0000256" key="1">
    <source>
        <dbReference type="SAM" id="SignalP"/>
    </source>
</evidence>
<protein>
    <submittedName>
        <fullName evidence="2">Uncharacterized LOC107693355</fullName>
    </submittedName>
</protein>
<dbReference type="AlphaFoldDB" id="A0A671PZK5"/>
<keyword evidence="3" id="KW-1185">Reference proteome</keyword>
<accession>A0A671PZK5</accession>
<proteinExistence type="predicted"/>
<dbReference type="OrthoDB" id="8716423at2759"/>
<dbReference type="Proteomes" id="UP000472260">
    <property type="component" value="Unassembled WGS sequence"/>
</dbReference>
<keyword evidence="1" id="KW-0732">Signal</keyword>
<dbReference type="GeneID" id="107693355"/>
<dbReference type="Ensembl" id="ENSSANT00000067587.1">
    <property type="protein sequence ID" value="ENSSANP00000063570.1"/>
    <property type="gene ID" value="ENSSANG00000031699.1"/>
</dbReference>
<dbReference type="KEGG" id="sanh:107693355"/>
<reference evidence="2" key="1">
    <citation type="submission" date="2025-08" db="UniProtKB">
        <authorList>
            <consortium name="Ensembl"/>
        </authorList>
    </citation>
    <scope>IDENTIFICATION</scope>
</reference>
<feature type="chain" id="PRO_5025607330" evidence="1">
    <location>
        <begin position="22"/>
        <end position="529"/>
    </location>
</feature>
<dbReference type="RefSeq" id="XP_016348187.1">
    <property type="nucleotide sequence ID" value="XM_016492701.1"/>
</dbReference>
<name>A0A671PZK5_9TELE</name>
<reference evidence="2" key="2">
    <citation type="submission" date="2025-09" db="UniProtKB">
        <authorList>
            <consortium name="Ensembl"/>
        </authorList>
    </citation>
    <scope>IDENTIFICATION</scope>
</reference>
<feature type="signal peptide" evidence="1">
    <location>
        <begin position="1"/>
        <end position="21"/>
    </location>
</feature>
<sequence length="529" mass="61545">MNKILAILSLSAFLCCCGVQSDESYALRQQIVNSGTVVFVDFLEKVRNATEKLVRDEQFRKSRISIQGYMKALRELAKPLKNSESARESQDNSAILPQRLFTLMAGGTFGAMIQQVFDKFFFPYMKIYRETLKNQTMAEIWKEVELYYLPGAPPVYSKPMQFFSHLLAKAVVKSQLVNMLEAGVDTVMEIGKTDFNQLHEDGQMVMDQIRQKAFEISVLERQKEKNDLLISLRTASGLIVFYWDKVLEHTESPSFHAEYLDSMKQWAELTELKNPSVKYHVLLDPDTRRSFLNWTELHFGKFFETAAQEYYNRGNAALGLDRFNQSNWAVVKSTVVYSLPVYEKLSAVGFEITEVNRFLHKVNHITLILEGNDISSNRQTFLESCIRGILYALTLDIEEEKTNSKDNQLLLPLRVIRTVFLDLWSTFLRFANFGYFDETEFQQTQRKWNDTRNIIINELLKSNAFTRKQLEEAPKNFVQAIHRILEKLKQYTDLVDDFDGRIDPTILAFKKSMHRTNLMFNDVWDLLLD</sequence>
<evidence type="ECO:0000313" key="2">
    <source>
        <dbReference type="Ensembl" id="ENSSANP00000063570.1"/>
    </source>
</evidence>
<gene>
    <name evidence="2" type="primary">LOC107693355</name>
</gene>
<evidence type="ECO:0000313" key="3">
    <source>
        <dbReference type="Proteomes" id="UP000472260"/>
    </source>
</evidence>
<organism evidence="2 3">
    <name type="scientific">Sinocyclocheilus anshuiensis</name>
    <dbReference type="NCBI Taxonomy" id="1608454"/>
    <lineage>
        <taxon>Eukaryota</taxon>
        <taxon>Metazoa</taxon>
        <taxon>Chordata</taxon>
        <taxon>Craniata</taxon>
        <taxon>Vertebrata</taxon>
        <taxon>Euteleostomi</taxon>
        <taxon>Actinopterygii</taxon>
        <taxon>Neopterygii</taxon>
        <taxon>Teleostei</taxon>
        <taxon>Ostariophysi</taxon>
        <taxon>Cypriniformes</taxon>
        <taxon>Cyprinidae</taxon>
        <taxon>Cyprininae</taxon>
        <taxon>Sinocyclocheilus</taxon>
    </lineage>
</organism>